<dbReference type="AlphaFoldDB" id="A0AAD2JU87"/>
<evidence type="ECO:0000313" key="3">
    <source>
        <dbReference type="Proteomes" id="UP001295794"/>
    </source>
</evidence>
<evidence type="ECO:0000256" key="1">
    <source>
        <dbReference type="SAM" id="SignalP"/>
    </source>
</evidence>
<dbReference type="EMBL" id="CAVNYO010000012">
    <property type="protein sequence ID" value="CAK5262223.1"/>
    <property type="molecule type" value="Genomic_DNA"/>
</dbReference>
<keyword evidence="3" id="KW-1185">Reference proteome</keyword>
<keyword evidence="1" id="KW-0732">Signal</keyword>
<accession>A0AAD2JU87</accession>
<dbReference type="Proteomes" id="UP001295794">
    <property type="component" value="Unassembled WGS sequence"/>
</dbReference>
<proteinExistence type="predicted"/>
<sequence>MRFSGLFSALAVVSAVSAQSYNAQSITNAMSLTAQNHYGAPTPPWVTGHTPGWYYGQHGPPDGVILFLEGILCELLDLFPFCLHCPSPPKAPPHGSPPPPPEFKQSFYNLTCAAQDASYMTYGLVDTVADCQTMCDTVPGCNFYNSYHDVNGKNGSPQLTCALFSASCLNATSADNCGGQTQPDGSIDYIINSDGYCRNTPSKPSNPSNPYKPTHGW</sequence>
<organism evidence="2 3">
    <name type="scientific">Mycena citricolor</name>
    <dbReference type="NCBI Taxonomy" id="2018698"/>
    <lineage>
        <taxon>Eukaryota</taxon>
        <taxon>Fungi</taxon>
        <taxon>Dikarya</taxon>
        <taxon>Basidiomycota</taxon>
        <taxon>Agaricomycotina</taxon>
        <taxon>Agaricomycetes</taxon>
        <taxon>Agaricomycetidae</taxon>
        <taxon>Agaricales</taxon>
        <taxon>Marasmiineae</taxon>
        <taxon>Mycenaceae</taxon>
        <taxon>Mycena</taxon>
    </lineage>
</organism>
<feature type="chain" id="PRO_5042149939" description="Fruit-body specific protein a" evidence="1">
    <location>
        <begin position="19"/>
        <end position="217"/>
    </location>
</feature>
<reference evidence="2" key="1">
    <citation type="submission" date="2023-11" db="EMBL/GenBank/DDBJ databases">
        <authorList>
            <person name="De Vega J J."/>
            <person name="De Vega J J."/>
        </authorList>
    </citation>
    <scope>NUCLEOTIDE SEQUENCE</scope>
</reference>
<name>A0AAD2JU87_9AGAR</name>
<evidence type="ECO:0008006" key="4">
    <source>
        <dbReference type="Google" id="ProtNLM"/>
    </source>
</evidence>
<comment type="caution">
    <text evidence="2">The sequence shown here is derived from an EMBL/GenBank/DDBJ whole genome shotgun (WGS) entry which is preliminary data.</text>
</comment>
<protein>
    <recommendedName>
        <fullName evidence="4">Fruit-body specific protein a</fullName>
    </recommendedName>
</protein>
<evidence type="ECO:0000313" key="2">
    <source>
        <dbReference type="EMBL" id="CAK5262223.1"/>
    </source>
</evidence>
<feature type="signal peptide" evidence="1">
    <location>
        <begin position="1"/>
        <end position="18"/>
    </location>
</feature>
<gene>
    <name evidence="2" type="ORF">MYCIT1_LOCUS753</name>
</gene>